<keyword evidence="3" id="KW-1185">Reference proteome</keyword>
<name>A0A6V7HIT1_9HYME</name>
<evidence type="ECO:0000313" key="3">
    <source>
        <dbReference type="Proteomes" id="UP000752696"/>
    </source>
</evidence>
<proteinExistence type="predicted"/>
<sequence>RRGASRQSSKGDSSTTGVTSVQQSSKEKSSWSPFPYCPGTKSQEESEHRR</sequence>
<dbReference type="EMBL" id="CAJDYZ010011478">
    <property type="protein sequence ID" value="CAD1479536.1"/>
    <property type="molecule type" value="Genomic_DNA"/>
</dbReference>
<feature type="non-terminal residue" evidence="2">
    <location>
        <position position="1"/>
    </location>
</feature>
<reference evidence="2" key="1">
    <citation type="submission" date="2020-07" db="EMBL/GenBank/DDBJ databases">
        <authorList>
            <person name="Nazaruddin N."/>
        </authorList>
    </citation>
    <scope>NUCLEOTIDE SEQUENCE</scope>
</reference>
<evidence type="ECO:0000256" key="1">
    <source>
        <dbReference type="SAM" id="MobiDB-lite"/>
    </source>
</evidence>
<organism evidence="2 3">
    <name type="scientific">Heterotrigona itama</name>
    <dbReference type="NCBI Taxonomy" id="395501"/>
    <lineage>
        <taxon>Eukaryota</taxon>
        <taxon>Metazoa</taxon>
        <taxon>Ecdysozoa</taxon>
        <taxon>Arthropoda</taxon>
        <taxon>Hexapoda</taxon>
        <taxon>Insecta</taxon>
        <taxon>Pterygota</taxon>
        <taxon>Neoptera</taxon>
        <taxon>Endopterygota</taxon>
        <taxon>Hymenoptera</taxon>
        <taxon>Apocrita</taxon>
        <taxon>Aculeata</taxon>
        <taxon>Apoidea</taxon>
        <taxon>Anthophila</taxon>
        <taxon>Apidae</taxon>
        <taxon>Heterotrigona</taxon>
    </lineage>
</organism>
<protein>
    <submittedName>
        <fullName evidence="2">Uncharacterized protein</fullName>
    </submittedName>
</protein>
<evidence type="ECO:0000313" key="2">
    <source>
        <dbReference type="EMBL" id="CAD1479536.1"/>
    </source>
</evidence>
<dbReference type="AlphaFoldDB" id="A0A6V7HIT1"/>
<feature type="compositionally biased region" description="Low complexity" evidence="1">
    <location>
        <begin position="8"/>
        <end position="24"/>
    </location>
</feature>
<comment type="caution">
    <text evidence="2">The sequence shown here is derived from an EMBL/GenBank/DDBJ whole genome shotgun (WGS) entry which is preliminary data.</text>
</comment>
<dbReference type="Proteomes" id="UP000752696">
    <property type="component" value="Unassembled WGS sequence"/>
</dbReference>
<accession>A0A6V7HIT1</accession>
<feature type="region of interest" description="Disordered" evidence="1">
    <location>
        <begin position="1"/>
        <end position="50"/>
    </location>
</feature>
<gene>
    <name evidence="2" type="ORF">MHI_LOCUS867470</name>
</gene>